<reference evidence="2" key="1">
    <citation type="submission" date="2021-03" db="EMBL/GenBank/DDBJ databases">
        <title>Draft genome sequence of rust myrtle Austropuccinia psidii MF-1, a brazilian biotype.</title>
        <authorList>
            <person name="Quecine M.C."/>
            <person name="Pachon D.M.R."/>
            <person name="Bonatelli M.L."/>
            <person name="Correr F.H."/>
            <person name="Franceschini L.M."/>
            <person name="Leite T.F."/>
            <person name="Margarido G.R.A."/>
            <person name="Almeida C.A."/>
            <person name="Ferrarezi J.A."/>
            <person name="Labate C.A."/>
        </authorList>
    </citation>
    <scope>NUCLEOTIDE SEQUENCE</scope>
    <source>
        <strain evidence="2">MF-1</strain>
    </source>
</reference>
<name>A0A9Q3F3I4_9BASI</name>
<accession>A0A9Q3F3I4</accession>
<comment type="caution">
    <text evidence="2">The sequence shown here is derived from an EMBL/GenBank/DDBJ whole genome shotgun (WGS) entry which is preliminary data.</text>
</comment>
<evidence type="ECO:0000259" key="1">
    <source>
        <dbReference type="Pfam" id="PF22936"/>
    </source>
</evidence>
<dbReference type="Pfam" id="PF22936">
    <property type="entry name" value="Pol_BBD"/>
    <property type="match status" value="1"/>
</dbReference>
<organism evidence="2 3">
    <name type="scientific">Austropuccinia psidii MF-1</name>
    <dbReference type="NCBI Taxonomy" id="1389203"/>
    <lineage>
        <taxon>Eukaryota</taxon>
        <taxon>Fungi</taxon>
        <taxon>Dikarya</taxon>
        <taxon>Basidiomycota</taxon>
        <taxon>Pucciniomycotina</taxon>
        <taxon>Pucciniomycetes</taxon>
        <taxon>Pucciniales</taxon>
        <taxon>Sphaerophragmiaceae</taxon>
        <taxon>Austropuccinia</taxon>
    </lineage>
</organism>
<dbReference type="InterPro" id="IPR054722">
    <property type="entry name" value="PolX-like_BBD"/>
</dbReference>
<protein>
    <recommendedName>
        <fullName evidence="1">Retrovirus-related Pol polyprotein from transposon TNT 1-94-like beta-barrel domain-containing protein</fullName>
    </recommendedName>
</protein>
<keyword evidence="3" id="KW-1185">Reference proteome</keyword>
<evidence type="ECO:0000313" key="3">
    <source>
        <dbReference type="Proteomes" id="UP000765509"/>
    </source>
</evidence>
<evidence type="ECO:0000313" key="2">
    <source>
        <dbReference type="EMBL" id="MBW0530488.1"/>
    </source>
</evidence>
<dbReference type="AlphaFoldDB" id="A0A9Q3F3I4"/>
<proteinExistence type="predicted"/>
<sequence>MEALYINIPKTEEAFVILQQANHFSIVTSQNSHKLWRGINKWFASSSFNSKARLNKISSVGLEVGDIILAFTILTNLPEEFQPPIEKLTLNAKQQGNPNNVLTKLHEKALKGEALSIESSEAVALNRKTFPSKTVHYCANCKHNALVKSHGTKKCWQLHPELMSQRRKKEAQSSFTLAQALLTQKGNKPTTASLVLDTGASNHMFNNKGFFPSISPCSTKISTGCNSSSLKAEAIGITKIIDRQGKTWNLHNSLYVPALTTNLLSLTHLASSETTIKK</sequence>
<dbReference type="EMBL" id="AVOT02036045">
    <property type="protein sequence ID" value="MBW0530488.1"/>
    <property type="molecule type" value="Genomic_DNA"/>
</dbReference>
<feature type="domain" description="Retrovirus-related Pol polyprotein from transposon TNT 1-94-like beta-barrel" evidence="1">
    <location>
        <begin position="195"/>
        <end position="271"/>
    </location>
</feature>
<dbReference type="OrthoDB" id="5598729at2759"/>
<dbReference type="Proteomes" id="UP000765509">
    <property type="component" value="Unassembled WGS sequence"/>
</dbReference>
<gene>
    <name evidence="2" type="ORF">O181_070203</name>
</gene>